<dbReference type="PANTHER" id="PTHR43133:SF51">
    <property type="entry name" value="RNA POLYMERASE SIGMA FACTOR"/>
    <property type="match status" value="1"/>
</dbReference>
<keyword evidence="2" id="KW-0805">Transcription regulation</keyword>
<gene>
    <name evidence="7" type="ORF">IM787_08520</name>
</gene>
<dbReference type="InterPro" id="IPR013249">
    <property type="entry name" value="RNA_pol_sigma70_r4_t2"/>
</dbReference>
<keyword evidence="3" id="KW-0731">Sigma factor</keyword>
<dbReference type="InterPro" id="IPR014284">
    <property type="entry name" value="RNA_pol_sigma-70_dom"/>
</dbReference>
<evidence type="ECO:0000259" key="5">
    <source>
        <dbReference type="Pfam" id="PF04542"/>
    </source>
</evidence>
<name>A0ABR9S2A1_9BURK</name>
<evidence type="ECO:0000256" key="3">
    <source>
        <dbReference type="ARBA" id="ARBA00023082"/>
    </source>
</evidence>
<sequence length="235" mass="26108">MQVPSPSPSAPAEDAAELLAALRRRDAAAFARLMRRHNRQLFRAARGIVADDAEAQDVVQDTWLRAFTGLEAFRGESSLATWLTRIAIHQALAQQRKLGRLVPWNEDAATEDSNMRIRSTVPQETAASPEQEAARAELRRQLSEAIDTLPPIYRSVFMLRAVEGLPVDETAAALQVSEDVVKTRFLRARAMLRAALRADWSELAPALHGFDGQRCDDMVGHVLARLRADGVLRDH</sequence>
<reference evidence="7 8" key="1">
    <citation type="submission" date="2020-10" db="EMBL/GenBank/DDBJ databases">
        <title>Ramlibacter sp. HM2 16S ribosomal RNA gene Genome sequencing and assembly.</title>
        <authorList>
            <person name="Kang M."/>
        </authorList>
    </citation>
    <scope>NUCLEOTIDE SEQUENCE [LARGE SCALE GENOMIC DNA]</scope>
    <source>
        <strain evidence="7 8">HM2</strain>
    </source>
</reference>
<comment type="caution">
    <text evidence="7">The sequence shown here is derived from an EMBL/GenBank/DDBJ whole genome shotgun (WGS) entry which is preliminary data.</text>
</comment>
<dbReference type="Pfam" id="PF08281">
    <property type="entry name" value="Sigma70_r4_2"/>
    <property type="match status" value="1"/>
</dbReference>
<dbReference type="EMBL" id="JADDIV010000002">
    <property type="protein sequence ID" value="MBE7367605.1"/>
    <property type="molecule type" value="Genomic_DNA"/>
</dbReference>
<dbReference type="InterPro" id="IPR039425">
    <property type="entry name" value="RNA_pol_sigma-70-like"/>
</dbReference>
<keyword evidence="4" id="KW-0804">Transcription</keyword>
<feature type="domain" description="RNA polymerase sigma-70 region 2" evidence="5">
    <location>
        <begin position="33"/>
        <end position="100"/>
    </location>
</feature>
<evidence type="ECO:0000256" key="4">
    <source>
        <dbReference type="ARBA" id="ARBA00023163"/>
    </source>
</evidence>
<dbReference type="NCBIfam" id="TIGR02937">
    <property type="entry name" value="sigma70-ECF"/>
    <property type="match status" value="1"/>
</dbReference>
<accession>A0ABR9S2A1</accession>
<evidence type="ECO:0000256" key="1">
    <source>
        <dbReference type="ARBA" id="ARBA00010641"/>
    </source>
</evidence>
<dbReference type="RefSeq" id="WP_193676193.1">
    <property type="nucleotide sequence ID" value="NZ_JADDIV010000002.1"/>
</dbReference>
<dbReference type="InterPro" id="IPR013325">
    <property type="entry name" value="RNA_pol_sigma_r2"/>
</dbReference>
<dbReference type="Gene3D" id="1.10.1740.10">
    <property type="match status" value="1"/>
</dbReference>
<comment type="similarity">
    <text evidence="1">Belongs to the sigma-70 factor family. ECF subfamily.</text>
</comment>
<keyword evidence="8" id="KW-1185">Reference proteome</keyword>
<dbReference type="InterPro" id="IPR007627">
    <property type="entry name" value="RNA_pol_sigma70_r2"/>
</dbReference>
<dbReference type="Pfam" id="PF04542">
    <property type="entry name" value="Sigma70_r2"/>
    <property type="match status" value="1"/>
</dbReference>
<dbReference type="CDD" id="cd06171">
    <property type="entry name" value="Sigma70_r4"/>
    <property type="match status" value="1"/>
</dbReference>
<dbReference type="Gene3D" id="1.10.10.10">
    <property type="entry name" value="Winged helix-like DNA-binding domain superfamily/Winged helix DNA-binding domain"/>
    <property type="match status" value="1"/>
</dbReference>
<protein>
    <submittedName>
        <fullName evidence="7">RNA polymerase sigma factor</fullName>
    </submittedName>
</protein>
<evidence type="ECO:0000313" key="7">
    <source>
        <dbReference type="EMBL" id="MBE7367605.1"/>
    </source>
</evidence>
<evidence type="ECO:0000313" key="8">
    <source>
        <dbReference type="Proteomes" id="UP000806285"/>
    </source>
</evidence>
<dbReference type="InterPro" id="IPR013324">
    <property type="entry name" value="RNA_pol_sigma_r3/r4-like"/>
</dbReference>
<dbReference type="PANTHER" id="PTHR43133">
    <property type="entry name" value="RNA POLYMERASE ECF-TYPE SIGMA FACTO"/>
    <property type="match status" value="1"/>
</dbReference>
<organism evidence="7 8">
    <name type="scientific">Ramlibacter pallidus</name>
    <dbReference type="NCBI Taxonomy" id="2780087"/>
    <lineage>
        <taxon>Bacteria</taxon>
        <taxon>Pseudomonadati</taxon>
        <taxon>Pseudomonadota</taxon>
        <taxon>Betaproteobacteria</taxon>
        <taxon>Burkholderiales</taxon>
        <taxon>Comamonadaceae</taxon>
        <taxon>Ramlibacter</taxon>
    </lineage>
</organism>
<evidence type="ECO:0000256" key="2">
    <source>
        <dbReference type="ARBA" id="ARBA00023015"/>
    </source>
</evidence>
<proteinExistence type="inferred from homology"/>
<dbReference type="InterPro" id="IPR036388">
    <property type="entry name" value="WH-like_DNA-bd_sf"/>
</dbReference>
<dbReference type="SUPFAM" id="SSF88659">
    <property type="entry name" value="Sigma3 and sigma4 domains of RNA polymerase sigma factors"/>
    <property type="match status" value="1"/>
</dbReference>
<evidence type="ECO:0000259" key="6">
    <source>
        <dbReference type="Pfam" id="PF08281"/>
    </source>
</evidence>
<dbReference type="NCBIfam" id="NF008888">
    <property type="entry name" value="PRK11922.1"/>
    <property type="match status" value="1"/>
</dbReference>
<feature type="domain" description="RNA polymerase sigma factor 70 region 4 type 2" evidence="6">
    <location>
        <begin position="140"/>
        <end position="192"/>
    </location>
</feature>
<dbReference type="SUPFAM" id="SSF88946">
    <property type="entry name" value="Sigma2 domain of RNA polymerase sigma factors"/>
    <property type="match status" value="1"/>
</dbReference>
<dbReference type="Proteomes" id="UP000806285">
    <property type="component" value="Unassembled WGS sequence"/>
</dbReference>